<name>A0ACB8Z5A2_ARCLA</name>
<proteinExistence type="predicted"/>
<organism evidence="1 2">
    <name type="scientific">Arctium lappa</name>
    <name type="common">Greater burdock</name>
    <name type="synonym">Lappa major</name>
    <dbReference type="NCBI Taxonomy" id="4217"/>
    <lineage>
        <taxon>Eukaryota</taxon>
        <taxon>Viridiplantae</taxon>
        <taxon>Streptophyta</taxon>
        <taxon>Embryophyta</taxon>
        <taxon>Tracheophyta</taxon>
        <taxon>Spermatophyta</taxon>
        <taxon>Magnoliopsida</taxon>
        <taxon>eudicotyledons</taxon>
        <taxon>Gunneridae</taxon>
        <taxon>Pentapetalae</taxon>
        <taxon>asterids</taxon>
        <taxon>campanulids</taxon>
        <taxon>Asterales</taxon>
        <taxon>Asteraceae</taxon>
        <taxon>Carduoideae</taxon>
        <taxon>Cardueae</taxon>
        <taxon>Arctiinae</taxon>
        <taxon>Arctium</taxon>
    </lineage>
</organism>
<evidence type="ECO:0000313" key="2">
    <source>
        <dbReference type="Proteomes" id="UP001055879"/>
    </source>
</evidence>
<evidence type="ECO:0000313" key="1">
    <source>
        <dbReference type="EMBL" id="KAI3692957.1"/>
    </source>
</evidence>
<dbReference type="Proteomes" id="UP001055879">
    <property type="component" value="Linkage Group LG11"/>
</dbReference>
<keyword evidence="2" id="KW-1185">Reference proteome</keyword>
<sequence length="313" mass="36406">MDMTSMAKTLVVMTKEYNKGLKKKSMFNQGKNERDDRGDRRGYGGYEKRGYGREEFGDQREQEKRGDERRQAGQRCRLFQEKKAEYYTQSSLMVEQDNLVIDESSDEGDTNALFCGMADFNSSEVESELENKLAFYEQETRLLTQEKDKLYDEKKSLVAEHISKKKYLKEKDALLDKALKSKIKELKDKSDKLNVVSLKNFFQKEREVIHQDLLDRDLLTRKYQDAQKVHEKVNSQVGRRGIGFTDIDPYTGNKRNKSLANIFCPGKFLKPSLPNLTSTFKRRRTSDGPYERNPRVTTSVWYENSDLSSSPSV</sequence>
<reference evidence="2" key="1">
    <citation type="journal article" date="2022" name="Mol. Ecol. Resour.">
        <title>The genomes of chicory, endive, great burdock and yacon provide insights into Asteraceae palaeo-polyploidization history and plant inulin production.</title>
        <authorList>
            <person name="Fan W."/>
            <person name="Wang S."/>
            <person name="Wang H."/>
            <person name="Wang A."/>
            <person name="Jiang F."/>
            <person name="Liu H."/>
            <person name="Zhao H."/>
            <person name="Xu D."/>
            <person name="Zhang Y."/>
        </authorList>
    </citation>
    <scope>NUCLEOTIDE SEQUENCE [LARGE SCALE GENOMIC DNA]</scope>
    <source>
        <strain evidence="2">cv. Niubang</strain>
    </source>
</reference>
<protein>
    <submittedName>
        <fullName evidence="1">Uncharacterized protein</fullName>
    </submittedName>
</protein>
<dbReference type="EMBL" id="CM042057">
    <property type="protein sequence ID" value="KAI3692957.1"/>
    <property type="molecule type" value="Genomic_DNA"/>
</dbReference>
<accession>A0ACB8Z5A2</accession>
<comment type="caution">
    <text evidence="1">The sequence shown here is derived from an EMBL/GenBank/DDBJ whole genome shotgun (WGS) entry which is preliminary data.</text>
</comment>
<reference evidence="1 2" key="2">
    <citation type="journal article" date="2022" name="Mol. Ecol. Resour.">
        <title>The genomes of chicory, endive, great burdock and yacon provide insights into Asteraceae paleo-polyploidization history and plant inulin production.</title>
        <authorList>
            <person name="Fan W."/>
            <person name="Wang S."/>
            <person name="Wang H."/>
            <person name="Wang A."/>
            <person name="Jiang F."/>
            <person name="Liu H."/>
            <person name="Zhao H."/>
            <person name="Xu D."/>
            <person name="Zhang Y."/>
        </authorList>
    </citation>
    <scope>NUCLEOTIDE SEQUENCE [LARGE SCALE GENOMIC DNA]</scope>
    <source>
        <strain evidence="2">cv. Niubang</strain>
    </source>
</reference>
<gene>
    <name evidence="1" type="ORF">L6452_32782</name>
</gene>